<feature type="region of interest" description="Disordered" evidence="2">
    <location>
        <begin position="530"/>
        <end position="996"/>
    </location>
</feature>
<dbReference type="OMA" id="FVPSICP"/>
<feature type="compositionally biased region" description="Basic and acidic residues" evidence="2">
    <location>
        <begin position="125"/>
        <end position="151"/>
    </location>
</feature>
<gene>
    <name evidence="3" type="ORF">AUEXF2481DRAFT_4048</name>
</gene>
<feature type="compositionally biased region" description="Low complexity" evidence="2">
    <location>
        <begin position="319"/>
        <end position="348"/>
    </location>
</feature>
<evidence type="ECO:0000313" key="4">
    <source>
        <dbReference type="Proteomes" id="UP000030641"/>
    </source>
</evidence>
<dbReference type="PANTHER" id="PTHR46430:SF3">
    <property type="entry name" value="ACTIVATOR OF C KINASE PROTEIN 1"/>
    <property type="match status" value="1"/>
</dbReference>
<dbReference type="Proteomes" id="UP000030641">
    <property type="component" value="Unassembled WGS sequence"/>
</dbReference>
<dbReference type="InterPro" id="IPR011990">
    <property type="entry name" value="TPR-like_helical_dom_sf"/>
</dbReference>
<name>A0A074YR34_AURSE</name>
<dbReference type="InterPro" id="IPR006597">
    <property type="entry name" value="Sel1-like"/>
</dbReference>
<keyword evidence="4" id="KW-1185">Reference proteome</keyword>
<evidence type="ECO:0000256" key="2">
    <source>
        <dbReference type="SAM" id="MobiDB-lite"/>
    </source>
</evidence>
<protein>
    <recommendedName>
        <fullName evidence="5">HCP-like protein</fullName>
    </recommendedName>
</protein>
<dbReference type="GeneID" id="25366621"/>
<dbReference type="HOGENOM" id="CLU_255575_0_0_1"/>
<keyword evidence="1" id="KW-0677">Repeat</keyword>
<feature type="compositionally biased region" description="Pro residues" evidence="2">
    <location>
        <begin position="732"/>
        <end position="742"/>
    </location>
</feature>
<dbReference type="InParanoid" id="A0A074YR34"/>
<feature type="compositionally biased region" description="Low complexity" evidence="2">
    <location>
        <begin position="255"/>
        <end position="268"/>
    </location>
</feature>
<feature type="region of interest" description="Disordered" evidence="2">
    <location>
        <begin position="51"/>
        <end position="368"/>
    </location>
</feature>
<feature type="compositionally biased region" description="Polar residues" evidence="2">
    <location>
        <begin position="675"/>
        <end position="685"/>
    </location>
</feature>
<feature type="compositionally biased region" description="Low complexity" evidence="2">
    <location>
        <begin position="975"/>
        <end position="986"/>
    </location>
</feature>
<feature type="compositionally biased region" description="Basic and acidic residues" evidence="2">
    <location>
        <begin position="558"/>
        <end position="569"/>
    </location>
</feature>
<dbReference type="STRING" id="1043005.A0A074YR34"/>
<evidence type="ECO:0008006" key="5">
    <source>
        <dbReference type="Google" id="ProtNLM"/>
    </source>
</evidence>
<evidence type="ECO:0000256" key="1">
    <source>
        <dbReference type="ARBA" id="ARBA00022737"/>
    </source>
</evidence>
<sequence>MAYDLGNAYMPPPRGYTIQRAQSPAVQVADQRGYTAIASAHNNYLEQEHGTQAVSIADKPAQRSRGRTGRTGREESALQAAPRRRLLDQPSPGENPMAQDNAFPVFPTKRSVAAATAAPSQPTRPPREDPRPPRDASRPPREDPRPPRDASRPPQDVYTQFARPPREASRPPHDASTQPMRPPRDASRPRNAQPTNNPNLNPIRPPDHLYSSANSTQRPSTADAPRPPPHSRAQGLPNPLPHFRSQDSVHPLPQPSSQSHHQPQTRPQEPLHSHYPPQSRPQDPSQPYHEAQSRQQDQRSVRQHARPDPRDQRDPYRSPPQQAQPQLAPLPTFSPPYSTSSRPSTSDSANARERPFLPPLDTQVVGDPRTLESPLLSSVTARHRPAIVPMTHAPYEARISQAAHLSNASAYQDDLAHPQQPWNHPSDKHESLAGLYDDYYQDPPRPMNREDEIEAAMPDFDTSSAHKRQPTIDEHLASVRLNNPVNHPQSRSGYQTASSKLNSAKSQPDLRQRTPVQDEASAFDFGFQGQQFTQSPEPHHPTRLPQHPAQNLYHNTQPHREQQRARDPENQFSVPTRHPQPPQHDYTYREQHPAPTRNQPQPPQHDYGYNGQLSMPEPQIDRHHNQGYDVRADHSGRPLRGYDQSYSNQNHMMPPPDQQRSQSYDEPSPGLPRPIQQQRAFTSDDQAPYHGQPSNGRPPIQQGRSMPNHAMQRGPIPNANMSNPDSSEYMPRGPPGRGPMPHNPGSMGVMPPGSLPNGQARRGPPVRPPPPGSMPPSSLPPGPMPPGSMPHSAMHSGPMHPVAMDVRSQSRGPQSRRLMPGPHDHRNGMPADARFPPQRQTSGDRAPSAPAAANGFVPPLSRQAEHGYGLDNTMGGRAPNPRFAVDERSPSAPAIQSGFAPPMSTDRPFGAPLTTQRSAAQTMPGAPQYSRNQNINPDALPSHPVPVRPGLQNESSAQPPKPIPVRNYANNVDASSSSRPQSQPNSHTEDVIVDSGPVTKSEIDILRSKADANPNDMKTSMILVKKLVEASTVLASENGRLDAKSAAKNSERYVLEAHKRVKKLVAANYPEAMFYLADCHGSGDLGLEPDPKQAFSLYQGAAKAGHGAAAYRTAMCCEMGAEEGGGTKRDYHKAVQWYQRAAQLQDVAAMYKMGMILLRGLLGQQRNVGQSVVYLKRAADNADTNNPHAIHELARLHEEGNPDPAISAAVKPDEKYAQKMYMQAAKMGYKQSQFRLGQAFEYGSLGLPVDSRNSIAWYSKAAAQGEHNSELALSGWYLTGAEGILNQSDTEAYLWARKAAMSEPPLAKAMYALGYYIENGIGCPASLEEGRRWYTRAASYKFPKAVERLEEIRKGKVARPQPNQGLTRSNQKRDEAECIVM</sequence>
<dbReference type="Pfam" id="PF08238">
    <property type="entry name" value="Sel1"/>
    <property type="match status" value="7"/>
</dbReference>
<dbReference type="SMART" id="SM00671">
    <property type="entry name" value="SEL1"/>
    <property type="match status" value="7"/>
</dbReference>
<feature type="compositionally biased region" description="Basic and acidic residues" evidence="2">
    <location>
        <begin position="619"/>
        <end position="636"/>
    </location>
</feature>
<proteinExistence type="predicted"/>
<feature type="compositionally biased region" description="Polar residues" evidence="2">
    <location>
        <begin position="211"/>
        <end position="220"/>
    </location>
</feature>
<feature type="compositionally biased region" description="Polar residues" evidence="2">
    <location>
        <begin position="190"/>
        <end position="200"/>
    </location>
</feature>
<feature type="compositionally biased region" description="Basic and acidic residues" evidence="2">
    <location>
        <begin position="164"/>
        <end position="173"/>
    </location>
</feature>
<reference evidence="3 4" key="1">
    <citation type="journal article" date="2014" name="BMC Genomics">
        <title>Genome sequencing of four Aureobasidium pullulans varieties: biotechnological potential, stress tolerance, and description of new species.</title>
        <authorList>
            <person name="Gostin Ar C."/>
            <person name="Ohm R.A."/>
            <person name="Kogej T."/>
            <person name="Sonjak S."/>
            <person name="Turk M."/>
            <person name="Zajc J."/>
            <person name="Zalar P."/>
            <person name="Grube M."/>
            <person name="Sun H."/>
            <person name="Han J."/>
            <person name="Sharma A."/>
            <person name="Chiniquy J."/>
            <person name="Ngan C.Y."/>
            <person name="Lipzen A."/>
            <person name="Barry K."/>
            <person name="Grigoriev I.V."/>
            <person name="Gunde-Cimerman N."/>
        </authorList>
    </citation>
    <scope>NUCLEOTIDE SEQUENCE [LARGE SCALE GENOMIC DNA]</scope>
    <source>
        <strain evidence="3 4">EXF-2481</strain>
    </source>
</reference>
<accession>A0A074YR34</accession>
<dbReference type="PANTHER" id="PTHR46430">
    <property type="entry name" value="PROTEIN SKT5-RELATED"/>
    <property type="match status" value="1"/>
</dbReference>
<evidence type="ECO:0000313" key="3">
    <source>
        <dbReference type="EMBL" id="KEQ96567.1"/>
    </source>
</evidence>
<feature type="region of interest" description="Disordered" evidence="2">
    <location>
        <begin position="480"/>
        <end position="514"/>
    </location>
</feature>
<organism evidence="3 4">
    <name type="scientific">Aureobasidium subglaciale (strain EXF-2481)</name>
    <name type="common">Aureobasidium pullulans var. subglaciale</name>
    <dbReference type="NCBI Taxonomy" id="1043005"/>
    <lineage>
        <taxon>Eukaryota</taxon>
        <taxon>Fungi</taxon>
        <taxon>Dikarya</taxon>
        <taxon>Ascomycota</taxon>
        <taxon>Pezizomycotina</taxon>
        <taxon>Dothideomycetes</taxon>
        <taxon>Dothideomycetidae</taxon>
        <taxon>Dothideales</taxon>
        <taxon>Saccotheciaceae</taxon>
        <taxon>Aureobasidium</taxon>
    </lineage>
</organism>
<dbReference type="RefSeq" id="XP_013344832.1">
    <property type="nucleotide sequence ID" value="XM_013489378.1"/>
</dbReference>
<dbReference type="SUPFAM" id="SSF81901">
    <property type="entry name" value="HCP-like"/>
    <property type="match status" value="1"/>
</dbReference>
<dbReference type="OrthoDB" id="272077at2759"/>
<feature type="compositionally biased region" description="Polar residues" evidence="2">
    <location>
        <begin position="480"/>
        <end position="506"/>
    </location>
</feature>
<feature type="compositionally biased region" description="Low complexity" evidence="2">
    <location>
        <begin position="276"/>
        <end position="287"/>
    </location>
</feature>
<feature type="compositionally biased region" description="Basic and acidic residues" evidence="2">
    <location>
        <begin position="296"/>
        <end position="316"/>
    </location>
</feature>
<dbReference type="InterPro" id="IPR051726">
    <property type="entry name" value="Chitin_Synth_Reg"/>
</dbReference>
<dbReference type="EMBL" id="KL584756">
    <property type="protein sequence ID" value="KEQ96567.1"/>
    <property type="molecule type" value="Genomic_DNA"/>
</dbReference>
<feature type="compositionally biased region" description="Pro residues" evidence="2">
    <location>
        <begin position="765"/>
        <end position="788"/>
    </location>
</feature>
<dbReference type="Gene3D" id="1.25.40.10">
    <property type="entry name" value="Tetratricopeptide repeat domain"/>
    <property type="match status" value="2"/>
</dbReference>